<proteinExistence type="predicted"/>
<dbReference type="SUPFAM" id="SSF52949">
    <property type="entry name" value="Macro domain-like"/>
    <property type="match status" value="1"/>
</dbReference>
<dbReference type="GO" id="GO:0070006">
    <property type="term" value="F:metalloaminopeptidase activity"/>
    <property type="evidence" value="ECO:0007669"/>
    <property type="project" value="InterPro"/>
</dbReference>
<gene>
    <name evidence="2" type="ORF">Plil01_000268400</name>
</gene>
<dbReference type="AlphaFoldDB" id="A0A9W6WP27"/>
<dbReference type="EMBL" id="BSXW01000096">
    <property type="protein sequence ID" value="GMF12024.1"/>
    <property type="molecule type" value="Genomic_DNA"/>
</dbReference>
<dbReference type="GO" id="GO:0006508">
    <property type="term" value="P:proteolysis"/>
    <property type="evidence" value="ECO:0007669"/>
    <property type="project" value="InterPro"/>
</dbReference>
<name>A0A9W6WP27_9STRA</name>
<dbReference type="InterPro" id="IPR043472">
    <property type="entry name" value="Macro_dom-like"/>
</dbReference>
<evidence type="ECO:0000313" key="3">
    <source>
        <dbReference type="Proteomes" id="UP001165083"/>
    </source>
</evidence>
<accession>A0A9W6WP27</accession>
<evidence type="ECO:0000313" key="2">
    <source>
        <dbReference type="EMBL" id="GMF12024.1"/>
    </source>
</evidence>
<dbReference type="Proteomes" id="UP001165083">
    <property type="component" value="Unassembled WGS sequence"/>
</dbReference>
<evidence type="ECO:0000259" key="1">
    <source>
        <dbReference type="Pfam" id="PF02789"/>
    </source>
</evidence>
<comment type="caution">
    <text evidence="2">The sequence shown here is derived from an EMBL/GenBank/DDBJ whole genome shotgun (WGS) entry which is preliminary data.</text>
</comment>
<dbReference type="Pfam" id="PF02789">
    <property type="entry name" value="Peptidase_M17_N"/>
    <property type="match status" value="1"/>
</dbReference>
<feature type="domain" description="Peptidase M17 leucyl aminopeptidase N-terminal" evidence="1">
    <location>
        <begin position="15"/>
        <end position="90"/>
    </location>
</feature>
<dbReference type="Gene3D" id="3.40.220.10">
    <property type="entry name" value="Leucine Aminopeptidase, subunit E, domain 1"/>
    <property type="match status" value="1"/>
</dbReference>
<sequence length="125" mass="13654">MYLYPSADDAACRDQRVLLVGLGDAEKVTPAVLRDATHGALSALKAKRATDVVVQVPALQGCKLQPERVVELLSQASMLSNYQFDQYLTDAKDAYGDSKLRLPLEHIYLDASTEFQKVGAATPAW</sequence>
<keyword evidence="3" id="KW-1185">Reference proteome</keyword>
<reference evidence="2" key="1">
    <citation type="submission" date="2023-04" db="EMBL/GenBank/DDBJ databases">
        <title>Phytophthora lilii NBRC 32176.</title>
        <authorList>
            <person name="Ichikawa N."/>
            <person name="Sato H."/>
            <person name="Tonouchi N."/>
        </authorList>
    </citation>
    <scope>NUCLEOTIDE SEQUENCE</scope>
    <source>
        <strain evidence="2">NBRC 32176</strain>
    </source>
</reference>
<organism evidence="2 3">
    <name type="scientific">Phytophthora lilii</name>
    <dbReference type="NCBI Taxonomy" id="2077276"/>
    <lineage>
        <taxon>Eukaryota</taxon>
        <taxon>Sar</taxon>
        <taxon>Stramenopiles</taxon>
        <taxon>Oomycota</taxon>
        <taxon>Peronosporomycetes</taxon>
        <taxon>Peronosporales</taxon>
        <taxon>Peronosporaceae</taxon>
        <taxon>Phytophthora</taxon>
    </lineage>
</organism>
<protein>
    <submittedName>
        <fullName evidence="2">Unnamed protein product</fullName>
    </submittedName>
</protein>
<dbReference type="InterPro" id="IPR008283">
    <property type="entry name" value="Peptidase_M17_N"/>
</dbReference>